<feature type="region of interest" description="Disordered" evidence="6">
    <location>
        <begin position="14"/>
        <end position="51"/>
    </location>
</feature>
<feature type="compositionally biased region" description="Polar residues" evidence="6">
    <location>
        <begin position="23"/>
        <end position="51"/>
    </location>
</feature>
<feature type="domain" description="PLAT" evidence="8">
    <location>
        <begin position="1057"/>
        <end position="1169"/>
    </location>
</feature>
<dbReference type="PROSITE" id="PS50826">
    <property type="entry name" value="RUN"/>
    <property type="match status" value="2"/>
</dbReference>
<protein>
    <submittedName>
        <fullName evidence="11">Uncharacterized protein</fullName>
    </submittedName>
</protein>
<keyword evidence="3" id="KW-0677">Repeat</keyword>
<dbReference type="SUPFAM" id="SSF140741">
    <property type="entry name" value="RUN domain-like"/>
    <property type="match status" value="2"/>
</dbReference>
<feature type="domain" description="UDENN" evidence="9">
    <location>
        <begin position="90"/>
        <end position="630"/>
    </location>
</feature>
<evidence type="ECO:0000256" key="2">
    <source>
        <dbReference type="ARBA" id="ARBA00006664"/>
    </source>
</evidence>
<keyword evidence="4 7" id="KW-0472">Membrane</keyword>
<accession>A0A815RAH9</accession>
<dbReference type="InterPro" id="IPR001024">
    <property type="entry name" value="PLAT/LH2_dom"/>
</dbReference>
<evidence type="ECO:0000259" key="8">
    <source>
        <dbReference type="PROSITE" id="PS50095"/>
    </source>
</evidence>
<dbReference type="GO" id="GO:0016020">
    <property type="term" value="C:membrane"/>
    <property type="evidence" value="ECO:0007669"/>
    <property type="project" value="UniProtKB-SubCell"/>
</dbReference>
<keyword evidence="7" id="KW-0812">Transmembrane</keyword>
<feature type="domain" description="RUN" evidence="10">
    <location>
        <begin position="1276"/>
        <end position="1433"/>
    </location>
</feature>
<dbReference type="InterPro" id="IPR005112">
    <property type="entry name" value="dDENN_dom"/>
</dbReference>
<dbReference type="Gene3D" id="2.60.60.20">
    <property type="entry name" value="PLAT/LH2 domain"/>
    <property type="match status" value="1"/>
</dbReference>
<keyword evidence="13" id="KW-1185">Reference proteome</keyword>
<comment type="caution">
    <text evidence="5">Lacks conserved residue(s) required for the propagation of feature annotation.</text>
</comment>
<proteinExistence type="inferred from homology"/>
<feature type="domain" description="RUN" evidence="10">
    <location>
        <begin position="822"/>
        <end position="1055"/>
    </location>
</feature>
<dbReference type="Gene3D" id="3.40.50.11500">
    <property type="match status" value="1"/>
</dbReference>
<dbReference type="EMBL" id="CAJNOM010002727">
    <property type="protein sequence ID" value="CAF1636750.1"/>
    <property type="molecule type" value="Genomic_DNA"/>
</dbReference>
<dbReference type="PANTHER" id="PTHR46070">
    <property type="entry name" value="PINSTRIPE, ISOFORM A"/>
    <property type="match status" value="1"/>
</dbReference>
<keyword evidence="7" id="KW-1133">Transmembrane helix</keyword>
<dbReference type="PANTHER" id="PTHR46070:SF1">
    <property type="entry name" value="PINSTRIPE, ISOFORM A"/>
    <property type="match status" value="1"/>
</dbReference>
<dbReference type="Gene3D" id="3.30.450.200">
    <property type="match status" value="1"/>
</dbReference>
<evidence type="ECO:0000256" key="1">
    <source>
        <dbReference type="ARBA" id="ARBA00004370"/>
    </source>
</evidence>
<dbReference type="InterPro" id="IPR001194">
    <property type="entry name" value="cDENN_dom"/>
</dbReference>
<comment type="caution">
    <text evidence="11">The sequence shown here is derived from an EMBL/GenBank/DDBJ whole genome shotgun (WGS) entry which is preliminary data.</text>
</comment>
<feature type="region of interest" description="Disordered" evidence="6">
    <location>
        <begin position="389"/>
        <end position="414"/>
    </location>
</feature>
<evidence type="ECO:0000313" key="14">
    <source>
        <dbReference type="Proteomes" id="UP000663877"/>
    </source>
</evidence>
<evidence type="ECO:0000259" key="10">
    <source>
        <dbReference type="PROSITE" id="PS50826"/>
    </source>
</evidence>
<dbReference type="Pfam" id="PF01477">
    <property type="entry name" value="PLAT"/>
    <property type="match status" value="1"/>
</dbReference>
<dbReference type="Pfam" id="PF03456">
    <property type="entry name" value="uDENN"/>
    <property type="match status" value="1"/>
</dbReference>
<comment type="subcellular location">
    <subcellularLocation>
        <location evidence="1">Membrane</location>
    </subcellularLocation>
</comment>
<dbReference type="InterPro" id="IPR037516">
    <property type="entry name" value="Tripartite_DENN"/>
</dbReference>
<comment type="similarity">
    <text evidence="2">Belongs to the RAB6IP1 family.</text>
</comment>
<dbReference type="InterPro" id="IPR047278">
    <property type="entry name" value="DEN5A/B"/>
</dbReference>
<name>A0A815RAH9_9BILA</name>
<dbReference type="Pfam" id="PF03455">
    <property type="entry name" value="dDENN"/>
    <property type="match status" value="1"/>
</dbReference>
<dbReference type="InterPro" id="IPR037213">
    <property type="entry name" value="Run_dom_sf"/>
</dbReference>
<dbReference type="GO" id="GO:0005085">
    <property type="term" value="F:guanyl-nucleotide exchange factor activity"/>
    <property type="evidence" value="ECO:0007669"/>
    <property type="project" value="InterPro"/>
</dbReference>
<feature type="compositionally biased region" description="Acidic residues" evidence="6">
    <location>
        <begin position="395"/>
        <end position="414"/>
    </location>
</feature>
<evidence type="ECO:0000259" key="9">
    <source>
        <dbReference type="PROSITE" id="PS50211"/>
    </source>
</evidence>
<evidence type="ECO:0000256" key="4">
    <source>
        <dbReference type="ARBA" id="ARBA00023136"/>
    </source>
</evidence>
<sequence>MAAAMTLTNKSSIVNNSSKHSSPIINQRESYSPASSTTLSPESTNSISSPDKSFVLNEQQQQLQQQSIRLVDYFVVCGINKYVDVEPSSDITGEQILNPFQCSYRGRVLYHYPNDVLNNPFDEDAISRLSMPDGVSIRLNSPDPPTTHPFLITRLDGTRYYGVALTFYEQLDNNNDDEIYTENSSSTAFISLNRLIENYNRTSRHQQRRSSSLIIYASKVICLIGPLAHYSTFKRILELLYRMTIEHDLLGLPFEAHLYNILHELHIPSPSLSHSVLKFNVGERQLTVWQPSINDDDLPLLDFNLLEFFSLLGVEGVIDLVTCALLEHQIILKSSDYTRLMLVAECLTALLFPFQWTLLYVPIVFTAALVCLDVPVPAIMGLRINKSNANKDNDNDGDDNADDDDDDGYSDTSDDANFEVQRCVVHIDTGRIQLPDDMPRFPDRSCFRSELHDILSRFDNYFNRDLTTVDYLKKQRRIQGSEDWTHVDNQQIKNESKDEPSQALTRLSAIAKRAGIVLNNNEDDNSNEPLCLFNEFEINQISANNCLRSSFVNRFAQLFSQMDAFICYPPSGKYSNIDQWLAQRSTTKNFDRTMFIADQPKPHVPFLLAFMETQSFVSFVDSKIAARFNEDNLCFGLTHKHLQFFSDRIRLYRDRRDLTYQPCTSIDLIDNRTRLRFTSPFPSSLIIVNASIVRPLNTSISTSNNCYLFENLNGNILESSSSVAVNISSPLSSGISKRNSRLTRSFQSKHTPRRVTRIKKQQTLATGEHQQPVVLVENEVVFQQLLKECTTKTKRMVIEKMEDIVEGSSPIKNNESTSMVNLEENVLIAGFCDLLERIWSHGLHHRPSGKSALWNHIKCYVKLKNYESAQISHGGLPVNYTKDENPALVWCLMRKQLVNRSVSATRSESPGGHRSHTLPRPQMSQHQPRSSPILSMTNSTLSLLPSDNLMKNHPSSTSLLYDFRSIELCFGHNPVSLSASEIGFARAFVRLALERRLLSRHLSELFSHSDLLQALYKRDAFLRADDGDLRKQFLAHVESLQLLDYKCFSNSYADIDIIYHVTIVPTRARTTGISSTTTANPYIAVAGILGSTKVIPLPSKNTPEVKFKHKNLGQLTTLRIGHDNTGLMPRWNLDHVLVRNQLTNNVYRFPCGRWLGKGVDDDSLERLLFVDTTGSFEMNDNPTNGTFESGSPSQLMTTSMISGGSQLNLSVAGRSRSPSLRRANDQNSVFSWFSENFHRQNPSNQQADDIYELLGRSINQLVKYFDDPEKKRGLITPILCGEDGLVNALEKTLSYGLKKPTSNLSFFGGGRKRYVWDFLIKVCDEYDARRSQWQRSEREKAIICYINGVRSIEKALATFGKDGRFQSWCCFACKLHLLSDWFRLLSQCSDACLTQFYDPLNNCFRQKKLNQFINNILEPVKDFDFAHLEPALLKGLAGV</sequence>
<feature type="region of interest" description="Disordered" evidence="6">
    <location>
        <begin position="902"/>
        <end position="932"/>
    </location>
</feature>
<evidence type="ECO:0000256" key="7">
    <source>
        <dbReference type="SAM" id="Phobius"/>
    </source>
</evidence>
<evidence type="ECO:0000313" key="11">
    <source>
        <dbReference type="EMBL" id="CAF1474171.1"/>
    </source>
</evidence>
<organism evidence="11 14">
    <name type="scientific">Adineta steineri</name>
    <dbReference type="NCBI Taxonomy" id="433720"/>
    <lineage>
        <taxon>Eukaryota</taxon>
        <taxon>Metazoa</taxon>
        <taxon>Spiralia</taxon>
        <taxon>Gnathifera</taxon>
        <taxon>Rotifera</taxon>
        <taxon>Eurotatoria</taxon>
        <taxon>Bdelloidea</taxon>
        <taxon>Adinetida</taxon>
        <taxon>Adinetidae</taxon>
        <taxon>Adineta</taxon>
    </lineage>
</organism>
<dbReference type="Proteomes" id="UP000663877">
    <property type="component" value="Unassembled WGS sequence"/>
</dbReference>
<evidence type="ECO:0000313" key="12">
    <source>
        <dbReference type="EMBL" id="CAF1636750.1"/>
    </source>
</evidence>
<dbReference type="SMART" id="SM00800">
    <property type="entry name" value="uDENN"/>
    <property type="match status" value="1"/>
</dbReference>
<dbReference type="InterPro" id="IPR043153">
    <property type="entry name" value="DENN_C"/>
</dbReference>
<dbReference type="EMBL" id="CAJNOI010002406">
    <property type="protein sequence ID" value="CAF1474171.1"/>
    <property type="molecule type" value="Genomic_DNA"/>
</dbReference>
<feature type="transmembrane region" description="Helical" evidence="7">
    <location>
        <begin position="213"/>
        <end position="233"/>
    </location>
</feature>
<dbReference type="Gene3D" id="1.20.58.900">
    <property type="match status" value="3"/>
</dbReference>
<dbReference type="Pfam" id="PF02759">
    <property type="entry name" value="RUN"/>
    <property type="match status" value="2"/>
</dbReference>
<feature type="compositionally biased region" description="Polar residues" evidence="6">
    <location>
        <begin position="922"/>
        <end position="932"/>
    </location>
</feature>
<dbReference type="InterPro" id="IPR036392">
    <property type="entry name" value="PLAT/LH2_dom_sf"/>
</dbReference>
<dbReference type="PROSITE" id="PS50211">
    <property type="entry name" value="DENN"/>
    <property type="match status" value="1"/>
</dbReference>
<gene>
    <name evidence="11" type="ORF">BJG266_LOCUS41700</name>
    <name evidence="12" type="ORF">QVE165_LOCUS58576</name>
</gene>
<dbReference type="SMART" id="SM00593">
    <property type="entry name" value="RUN"/>
    <property type="match status" value="1"/>
</dbReference>
<dbReference type="InterPro" id="IPR005113">
    <property type="entry name" value="uDENN_dom"/>
</dbReference>
<evidence type="ECO:0000313" key="13">
    <source>
        <dbReference type="Proteomes" id="UP000663832"/>
    </source>
</evidence>
<evidence type="ECO:0000256" key="3">
    <source>
        <dbReference type="ARBA" id="ARBA00022737"/>
    </source>
</evidence>
<dbReference type="Proteomes" id="UP000663832">
    <property type="component" value="Unassembled WGS sequence"/>
</dbReference>
<dbReference type="InterPro" id="IPR004012">
    <property type="entry name" value="Run_dom"/>
</dbReference>
<dbReference type="PROSITE" id="PS50095">
    <property type="entry name" value="PLAT"/>
    <property type="match status" value="1"/>
</dbReference>
<dbReference type="SMART" id="SM00799">
    <property type="entry name" value="DENN"/>
    <property type="match status" value="1"/>
</dbReference>
<dbReference type="SUPFAM" id="SSF49723">
    <property type="entry name" value="Lipase/lipooxygenase domain (PLAT/LH2 domain)"/>
    <property type="match status" value="1"/>
</dbReference>
<evidence type="ECO:0000256" key="5">
    <source>
        <dbReference type="PROSITE-ProRule" id="PRU00152"/>
    </source>
</evidence>
<reference evidence="11" key="1">
    <citation type="submission" date="2021-02" db="EMBL/GenBank/DDBJ databases">
        <authorList>
            <person name="Nowell W R."/>
        </authorList>
    </citation>
    <scope>NUCLEOTIDE SEQUENCE</scope>
</reference>
<evidence type="ECO:0000256" key="6">
    <source>
        <dbReference type="SAM" id="MobiDB-lite"/>
    </source>
</evidence>
<dbReference type="GO" id="GO:0031267">
    <property type="term" value="F:small GTPase binding"/>
    <property type="evidence" value="ECO:0007669"/>
    <property type="project" value="InterPro"/>
</dbReference>
<dbReference type="OrthoDB" id="6019893at2759"/>
<dbReference type="Pfam" id="PF02141">
    <property type="entry name" value="DENN"/>
    <property type="match status" value="1"/>
</dbReference>